<feature type="region of interest" description="Disordered" evidence="10">
    <location>
        <begin position="271"/>
        <end position="292"/>
    </location>
</feature>
<dbReference type="EMBL" id="JBDFQZ010000011">
    <property type="protein sequence ID" value="KAK9677143.1"/>
    <property type="molecule type" value="Genomic_DNA"/>
</dbReference>
<keyword evidence="9" id="KW-0539">Nucleus</keyword>
<feature type="compositionally biased region" description="Polar residues" evidence="10">
    <location>
        <begin position="408"/>
        <end position="418"/>
    </location>
</feature>
<evidence type="ECO:0000256" key="8">
    <source>
        <dbReference type="ARBA" id="ARBA00023132"/>
    </source>
</evidence>
<evidence type="ECO:0000313" key="14">
    <source>
        <dbReference type="Proteomes" id="UP001443914"/>
    </source>
</evidence>
<keyword evidence="3" id="KW-0677">Repeat</keyword>
<evidence type="ECO:0000259" key="11">
    <source>
        <dbReference type="PROSITE" id="PS50196"/>
    </source>
</evidence>
<dbReference type="EMBL" id="JBDFQZ010000011">
    <property type="protein sequence ID" value="KAK9677138.1"/>
    <property type="molecule type" value="Genomic_DNA"/>
</dbReference>
<keyword evidence="14" id="KW-1185">Reference proteome</keyword>
<gene>
    <name evidence="13" type="ORF">RND81_11G123500</name>
</gene>
<dbReference type="AlphaFoldDB" id="A0AAW1HL81"/>
<dbReference type="PANTHER" id="PTHR23138">
    <property type="entry name" value="RAN BINDING PROTEIN"/>
    <property type="match status" value="1"/>
</dbReference>
<feature type="compositionally biased region" description="Polar residues" evidence="10">
    <location>
        <begin position="197"/>
        <end position="209"/>
    </location>
</feature>
<feature type="domain" description="WH1" evidence="12">
    <location>
        <begin position="288"/>
        <end position="405"/>
    </location>
</feature>
<dbReference type="GO" id="GO:0005643">
    <property type="term" value="C:nuclear pore"/>
    <property type="evidence" value="ECO:0007669"/>
    <property type="project" value="UniProtKB-SubCell"/>
</dbReference>
<evidence type="ECO:0000256" key="1">
    <source>
        <dbReference type="ARBA" id="ARBA00004567"/>
    </source>
</evidence>
<name>A0AAW1HL81_SAPOF</name>
<dbReference type="InterPro" id="IPR015007">
    <property type="entry name" value="NUP2/50/61"/>
</dbReference>
<comment type="subcellular location">
    <subcellularLocation>
        <location evidence="1">Nucleus</location>
        <location evidence="1">Nuclear pore complex</location>
    </subcellularLocation>
</comment>
<dbReference type="InterPro" id="IPR045255">
    <property type="entry name" value="RanBP1-like"/>
</dbReference>
<sequence length="424" mass="45184">MGEENQPSKKRAAGRELSRDNPGLDDDEDVDETEMGTFKKASDEVLATRKIVKVRRQQTSTTPSGPTSNPFAGIRLVPTPPDPAPAPANAPTEAQAVEDDAAVDDSETKDDATTEPKVKNAVCEEKPMPVQQPEVNQLDQAVGDTAENVVAAKPVDEVSADDEKTNGVAPTDEKQAVNDKAESNDKNENEKTEDNTGTPWKSFQQLSNSQNAFTGVAGSGFPTSAFSFGSIQKDGSGSPSQPSVPTFSFGTSNSSSTPLFGTTVTGSSFGGKTEGSAFSSAQEVPRETGEENEETVFSADSILFEFIDGGWKERGKGEVKVNVLKDETRKARLVMRAKGNLRLILNASLYSDLKLTKMEKKGITFACVNSANDIKDSLSTFALKFKDASIVEEFSSVVSTHKGKPATSLKTPENSPNSPEAAEV</sequence>
<comment type="caution">
    <text evidence="13">The sequence shown here is derived from an EMBL/GenBank/DDBJ whole genome shotgun (WGS) entry which is preliminary data.</text>
</comment>
<dbReference type="SMART" id="SM00160">
    <property type="entry name" value="RanBD"/>
    <property type="match status" value="1"/>
</dbReference>
<evidence type="ECO:0000256" key="4">
    <source>
        <dbReference type="ARBA" id="ARBA00022816"/>
    </source>
</evidence>
<dbReference type="InterPro" id="IPR011993">
    <property type="entry name" value="PH-like_dom_sf"/>
</dbReference>
<keyword evidence="8" id="KW-0906">Nuclear pore complex</keyword>
<dbReference type="InterPro" id="IPR045207">
    <property type="entry name" value="RanBD_NUP50_plant"/>
</dbReference>
<feature type="region of interest" description="Disordered" evidence="10">
    <location>
        <begin position="402"/>
        <end position="424"/>
    </location>
</feature>
<feature type="compositionally biased region" description="Acidic residues" evidence="10">
    <location>
        <begin position="23"/>
        <end position="34"/>
    </location>
</feature>
<keyword evidence="4" id="KW-0509">mRNA transport</keyword>
<evidence type="ECO:0000256" key="3">
    <source>
        <dbReference type="ARBA" id="ARBA00022737"/>
    </source>
</evidence>
<dbReference type="Pfam" id="PF08911">
    <property type="entry name" value="NUP50"/>
    <property type="match status" value="1"/>
</dbReference>
<protein>
    <recommendedName>
        <fullName evidence="15">RanBD1 domain-containing protein</fullName>
    </recommendedName>
</protein>
<keyword evidence="7" id="KW-0811">Translocation</keyword>
<evidence type="ECO:0008006" key="15">
    <source>
        <dbReference type="Google" id="ProtNLM"/>
    </source>
</evidence>
<dbReference type="InterPro" id="IPR000697">
    <property type="entry name" value="WH1/EVH1_dom"/>
</dbReference>
<dbReference type="Proteomes" id="UP001443914">
    <property type="component" value="Unassembled WGS sequence"/>
</dbReference>
<feature type="domain" description="RanBD1" evidence="11">
    <location>
        <begin position="282"/>
        <end position="398"/>
    </location>
</feature>
<keyword evidence="2" id="KW-0813">Transport</keyword>
<proteinExistence type="predicted"/>
<dbReference type="EMBL" id="JBDFQZ010000011">
    <property type="protein sequence ID" value="KAK9677140.1"/>
    <property type="molecule type" value="Genomic_DNA"/>
</dbReference>
<evidence type="ECO:0000313" key="13">
    <source>
        <dbReference type="EMBL" id="KAK9677138.1"/>
    </source>
</evidence>
<dbReference type="EMBL" id="JBDFQZ010000011">
    <property type="protein sequence ID" value="KAK9677144.1"/>
    <property type="molecule type" value="Genomic_DNA"/>
</dbReference>
<evidence type="ECO:0000256" key="7">
    <source>
        <dbReference type="ARBA" id="ARBA00023010"/>
    </source>
</evidence>
<feature type="compositionally biased region" description="Polar residues" evidence="10">
    <location>
        <begin position="230"/>
        <end position="245"/>
    </location>
</feature>
<evidence type="ECO:0000256" key="6">
    <source>
        <dbReference type="ARBA" id="ARBA00022990"/>
    </source>
</evidence>
<dbReference type="EMBL" id="JBDFQZ010000011">
    <property type="protein sequence ID" value="KAK9677142.1"/>
    <property type="molecule type" value="Genomic_DNA"/>
</dbReference>
<organism evidence="13 14">
    <name type="scientific">Saponaria officinalis</name>
    <name type="common">Common soapwort</name>
    <name type="synonym">Lychnis saponaria</name>
    <dbReference type="NCBI Taxonomy" id="3572"/>
    <lineage>
        <taxon>Eukaryota</taxon>
        <taxon>Viridiplantae</taxon>
        <taxon>Streptophyta</taxon>
        <taxon>Embryophyta</taxon>
        <taxon>Tracheophyta</taxon>
        <taxon>Spermatophyta</taxon>
        <taxon>Magnoliopsida</taxon>
        <taxon>eudicotyledons</taxon>
        <taxon>Gunneridae</taxon>
        <taxon>Pentapetalae</taxon>
        <taxon>Caryophyllales</taxon>
        <taxon>Caryophyllaceae</taxon>
        <taxon>Caryophylleae</taxon>
        <taxon>Saponaria</taxon>
    </lineage>
</organism>
<dbReference type="EMBL" id="JBDFQZ010000011">
    <property type="protein sequence ID" value="KAK9677141.1"/>
    <property type="molecule type" value="Genomic_DNA"/>
</dbReference>
<dbReference type="Gene3D" id="2.30.29.30">
    <property type="entry name" value="Pleckstrin-homology domain (PH domain)/Phosphotyrosine-binding domain (PTB)"/>
    <property type="match status" value="1"/>
</dbReference>
<dbReference type="PROSITE" id="PS50196">
    <property type="entry name" value="RANBD1"/>
    <property type="match status" value="1"/>
</dbReference>
<dbReference type="CDD" id="cd13169">
    <property type="entry name" value="RanBD_NUP50_plant"/>
    <property type="match status" value="1"/>
</dbReference>
<accession>A0AAW1HL81</accession>
<feature type="compositionally biased region" description="Low complexity" evidence="10">
    <location>
        <begin position="59"/>
        <end position="70"/>
    </location>
</feature>
<dbReference type="GO" id="GO:0015031">
    <property type="term" value="P:protein transport"/>
    <property type="evidence" value="ECO:0007669"/>
    <property type="project" value="UniProtKB-KW"/>
</dbReference>
<evidence type="ECO:0000256" key="10">
    <source>
        <dbReference type="SAM" id="MobiDB-lite"/>
    </source>
</evidence>
<dbReference type="InterPro" id="IPR000156">
    <property type="entry name" value="Ran_bind_dom"/>
</dbReference>
<feature type="compositionally biased region" description="Basic and acidic residues" evidence="10">
    <location>
        <begin position="109"/>
        <end position="127"/>
    </location>
</feature>
<dbReference type="EMBL" id="JBDFQZ010000011">
    <property type="protein sequence ID" value="KAK9677139.1"/>
    <property type="molecule type" value="Genomic_DNA"/>
</dbReference>
<evidence type="ECO:0000259" key="12">
    <source>
        <dbReference type="PROSITE" id="PS50229"/>
    </source>
</evidence>
<feature type="compositionally biased region" description="Basic and acidic residues" evidence="10">
    <location>
        <begin position="161"/>
        <end position="194"/>
    </location>
</feature>
<keyword evidence="6" id="KW-0007">Acetylation</keyword>
<keyword evidence="5" id="KW-0653">Protein transport</keyword>
<evidence type="ECO:0000256" key="5">
    <source>
        <dbReference type="ARBA" id="ARBA00022927"/>
    </source>
</evidence>
<feature type="region of interest" description="Disordered" evidence="10">
    <location>
        <begin position="230"/>
        <end position="252"/>
    </location>
</feature>
<reference evidence="13 14" key="1">
    <citation type="submission" date="2024-03" db="EMBL/GenBank/DDBJ databases">
        <title>WGS assembly of Saponaria officinalis var. Norfolk2.</title>
        <authorList>
            <person name="Jenkins J."/>
            <person name="Shu S."/>
            <person name="Grimwood J."/>
            <person name="Barry K."/>
            <person name="Goodstein D."/>
            <person name="Schmutz J."/>
            <person name="Leebens-Mack J."/>
            <person name="Osbourn A."/>
        </authorList>
    </citation>
    <scope>NUCLEOTIDE SEQUENCE [LARGE SCALE GENOMIC DNA]</scope>
    <source>
        <strain evidence="14">cv. Norfolk2</strain>
        <strain evidence="13">JIC</strain>
        <tissue evidence="13">Leaf</tissue>
    </source>
</reference>
<dbReference type="GO" id="GO:0051028">
    <property type="term" value="P:mRNA transport"/>
    <property type="evidence" value="ECO:0007669"/>
    <property type="project" value="UniProtKB-KW"/>
</dbReference>
<dbReference type="PANTHER" id="PTHR23138:SF142">
    <property type="entry name" value="RAN-BINDING PROTEIN 3B-RELATED"/>
    <property type="match status" value="1"/>
</dbReference>
<evidence type="ECO:0000256" key="2">
    <source>
        <dbReference type="ARBA" id="ARBA00022448"/>
    </source>
</evidence>
<feature type="region of interest" description="Disordered" evidence="10">
    <location>
        <begin position="1"/>
        <end position="209"/>
    </location>
</feature>
<evidence type="ECO:0000256" key="9">
    <source>
        <dbReference type="ARBA" id="ARBA00023242"/>
    </source>
</evidence>
<feature type="compositionally biased region" description="Acidic residues" evidence="10">
    <location>
        <begin position="96"/>
        <end position="108"/>
    </location>
</feature>
<dbReference type="SUPFAM" id="SSF50729">
    <property type="entry name" value="PH domain-like"/>
    <property type="match status" value="1"/>
</dbReference>
<feature type="compositionally biased region" description="Pro residues" evidence="10">
    <location>
        <begin position="78"/>
        <end position="88"/>
    </location>
</feature>
<dbReference type="Pfam" id="PF00638">
    <property type="entry name" value="Ran_BP1"/>
    <property type="match status" value="1"/>
</dbReference>
<dbReference type="PROSITE" id="PS50229">
    <property type="entry name" value="WH1"/>
    <property type="match status" value="1"/>
</dbReference>